<dbReference type="PROSITE" id="PS50162">
    <property type="entry name" value="RECA_2"/>
    <property type="match status" value="1"/>
</dbReference>
<sequence length="309" mass="33797">MPSITTRRVRIAAERQLQPSEAALNTQRLSQLLDTHPSLSSISSSDGPSLSKILSIQTPDLESQEHILQYQLPVAIQRHNVGLVVIDSIAANYRAELDRSGNGFKNEQRAGGKAMAERRSQLQSTGALLRQLAVKENIAIVVANQVADRFVPRSTAPSRSTSYNEPQSQSQGSVSAPVMGSLTNGITSSILSPDPLSLDHQQRWFTGWGDNPGPDGSDNSQTFKTPSLGLIWANQIACRIALVREPVYPTAIYDGREREVRRWRRSLRVVLAPWAPATVGNGTEFEITGKGVKSVVQVIDIEQNQNGKQ</sequence>
<gene>
    <name evidence="5" type="ORF">K402DRAFT_400783</name>
</gene>
<evidence type="ECO:0000259" key="4">
    <source>
        <dbReference type="PROSITE" id="PS50162"/>
    </source>
</evidence>
<dbReference type="Gene3D" id="3.40.50.300">
    <property type="entry name" value="P-loop containing nucleotide triphosphate hydrolases"/>
    <property type="match status" value="1"/>
</dbReference>
<feature type="region of interest" description="Disordered" evidence="3">
    <location>
        <begin position="153"/>
        <end position="178"/>
    </location>
</feature>
<dbReference type="GO" id="GO:0061982">
    <property type="term" value="P:meiosis I cell cycle process"/>
    <property type="evidence" value="ECO:0007669"/>
    <property type="project" value="UniProtKB-ARBA"/>
</dbReference>
<name>A0A6G1HBI5_9PEZI</name>
<organism evidence="5 6">
    <name type="scientific">Aulographum hederae CBS 113979</name>
    <dbReference type="NCBI Taxonomy" id="1176131"/>
    <lineage>
        <taxon>Eukaryota</taxon>
        <taxon>Fungi</taxon>
        <taxon>Dikarya</taxon>
        <taxon>Ascomycota</taxon>
        <taxon>Pezizomycotina</taxon>
        <taxon>Dothideomycetes</taxon>
        <taxon>Pleosporomycetidae</taxon>
        <taxon>Aulographales</taxon>
        <taxon>Aulographaceae</taxon>
    </lineage>
</organism>
<dbReference type="GO" id="GO:0003697">
    <property type="term" value="F:single-stranded DNA binding"/>
    <property type="evidence" value="ECO:0007669"/>
    <property type="project" value="TreeGrafter"/>
</dbReference>
<dbReference type="GO" id="GO:0006312">
    <property type="term" value="P:mitotic recombination"/>
    <property type="evidence" value="ECO:0007669"/>
    <property type="project" value="TreeGrafter"/>
</dbReference>
<dbReference type="InterPro" id="IPR027417">
    <property type="entry name" value="P-loop_NTPase"/>
</dbReference>
<feature type="compositionally biased region" description="Polar residues" evidence="3">
    <location>
        <begin position="155"/>
        <end position="174"/>
    </location>
</feature>
<evidence type="ECO:0000313" key="5">
    <source>
        <dbReference type="EMBL" id="KAF1990586.1"/>
    </source>
</evidence>
<dbReference type="Pfam" id="PF08423">
    <property type="entry name" value="Rad51"/>
    <property type="match status" value="1"/>
</dbReference>
<dbReference type="GO" id="GO:0140664">
    <property type="term" value="F:ATP-dependent DNA damage sensor activity"/>
    <property type="evidence" value="ECO:0007669"/>
    <property type="project" value="InterPro"/>
</dbReference>
<feature type="domain" description="RecA family profile 1" evidence="4">
    <location>
        <begin position="1"/>
        <end position="146"/>
    </location>
</feature>
<dbReference type="SUPFAM" id="SSF52540">
    <property type="entry name" value="P-loop containing nucleoside triphosphate hydrolases"/>
    <property type="match status" value="1"/>
</dbReference>
<dbReference type="GO" id="GO:0003690">
    <property type="term" value="F:double-stranded DNA binding"/>
    <property type="evidence" value="ECO:0007669"/>
    <property type="project" value="TreeGrafter"/>
</dbReference>
<evidence type="ECO:0000256" key="2">
    <source>
        <dbReference type="ARBA" id="ARBA00022840"/>
    </source>
</evidence>
<dbReference type="AlphaFoldDB" id="A0A6G1HBI5"/>
<dbReference type="InterPro" id="IPR013632">
    <property type="entry name" value="Rad51_C"/>
</dbReference>
<keyword evidence="2" id="KW-0067">ATP-binding</keyword>
<dbReference type="GO" id="GO:0000150">
    <property type="term" value="F:DNA strand exchange activity"/>
    <property type="evidence" value="ECO:0007669"/>
    <property type="project" value="TreeGrafter"/>
</dbReference>
<keyword evidence="6" id="KW-1185">Reference proteome</keyword>
<evidence type="ECO:0000313" key="6">
    <source>
        <dbReference type="Proteomes" id="UP000800041"/>
    </source>
</evidence>
<reference evidence="5" key="1">
    <citation type="journal article" date="2020" name="Stud. Mycol.">
        <title>101 Dothideomycetes genomes: a test case for predicting lifestyles and emergence of pathogens.</title>
        <authorList>
            <person name="Haridas S."/>
            <person name="Albert R."/>
            <person name="Binder M."/>
            <person name="Bloem J."/>
            <person name="Labutti K."/>
            <person name="Salamov A."/>
            <person name="Andreopoulos B."/>
            <person name="Baker S."/>
            <person name="Barry K."/>
            <person name="Bills G."/>
            <person name="Bluhm B."/>
            <person name="Cannon C."/>
            <person name="Castanera R."/>
            <person name="Culley D."/>
            <person name="Daum C."/>
            <person name="Ezra D."/>
            <person name="Gonzalez J."/>
            <person name="Henrissat B."/>
            <person name="Kuo A."/>
            <person name="Liang C."/>
            <person name="Lipzen A."/>
            <person name="Lutzoni F."/>
            <person name="Magnuson J."/>
            <person name="Mondo S."/>
            <person name="Nolan M."/>
            <person name="Ohm R."/>
            <person name="Pangilinan J."/>
            <person name="Park H.-J."/>
            <person name="Ramirez L."/>
            <person name="Alfaro M."/>
            <person name="Sun H."/>
            <person name="Tritt A."/>
            <person name="Yoshinaga Y."/>
            <person name="Zwiers L.-H."/>
            <person name="Turgeon B."/>
            <person name="Goodwin S."/>
            <person name="Spatafora J."/>
            <person name="Crous P."/>
            <person name="Grigoriev I."/>
        </authorList>
    </citation>
    <scope>NUCLEOTIDE SEQUENCE</scope>
    <source>
        <strain evidence="5">CBS 113979</strain>
    </source>
</reference>
<dbReference type="PANTHER" id="PTHR22942:SF66">
    <property type="entry name" value="RE19845P"/>
    <property type="match status" value="1"/>
</dbReference>
<dbReference type="OrthoDB" id="1861185at2759"/>
<dbReference type="Proteomes" id="UP000800041">
    <property type="component" value="Unassembled WGS sequence"/>
</dbReference>
<accession>A0A6G1HBI5</accession>
<dbReference type="PANTHER" id="PTHR22942">
    <property type="entry name" value="RECA/RAD51/RADA DNA STRAND-PAIRING FAMILY MEMBER"/>
    <property type="match status" value="1"/>
</dbReference>
<dbReference type="GO" id="GO:0000730">
    <property type="term" value="P:DNA recombinase assembly"/>
    <property type="evidence" value="ECO:0007669"/>
    <property type="project" value="TreeGrafter"/>
</dbReference>
<dbReference type="EMBL" id="ML977141">
    <property type="protein sequence ID" value="KAF1990586.1"/>
    <property type="molecule type" value="Genomic_DNA"/>
</dbReference>
<protein>
    <recommendedName>
        <fullName evidence="4">RecA family profile 1 domain-containing protein</fullName>
    </recommendedName>
</protein>
<evidence type="ECO:0000256" key="3">
    <source>
        <dbReference type="SAM" id="MobiDB-lite"/>
    </source>
</evidence>
<evidence type="ECO:0000256" key="1">
    <source>
        <dbReference type="ARBA" id="ARBA00022741"/>
    </source>
</evidence>
<keyword evidence="1" id="KW-0547">Nucleotide-binding</keyword>
<dbReference type="GO" id="GO:0042148">
    <property type="term" value="P:DNA strand invasion"/>
    <property type="evidence" value="ECO:0007669"/>
    <property type="project" value="TreeGrafter"/>
</dbReference>
<proteinExistence type="predicted"/>
<dbReference type="GO" id="GO:0005524">
    <property type="term" value="F:ATP binding"/>
    <property type="evidence" value="ECO:0007669"/>
    <property type="project" value="UniProtKB-KW"/>
</dbReference>
<dbReference type="InterPro" id="IPR020588">
    <property type="entry name" value="RecA_ATP-bd"/>
</dbReference>